<dbReference type="SMART" id="SM00938">
    <property type="entry name" value="P-II"/>
    <property type="match status" value="1"/>
</dbReference>
<dbReference type="InterPro" id="IPR017918">
    <property type="entry name" value="N-reg_PII_CS"/>
</dbReference>
<dbReference type="InterPro" id="IPR002187">
    <property type="entry name" value="N-reg_PII"/>
</dbReference>
<proteinExistence type="inferred from homology"/>
<dbReference type="RefSeq" id="WP_345464479.1">
    <property type="nucleotide sequence ID" value="NZ_BAABRP010000006.1"/>
</dbReference>
<accession>A0ABP9W783</accession>
<comment type="caution">
    <text evidence="2">The sequence shown here is derived from an EMBL/GenBank/DDBJ whole genome shotgun (WGS) entry which is preliminary data.</text>
</comment>
<comment type="similarity">
    <text evidence="1">Belongs to the P(II) protein family.</text>
</comment>
<name>A0ABP9W783_9DEIO</name>
<evidence type="ECO:0000256" key="1">
    <source>
        <dbReference type="RuleBase" id="RU003936"/>
    </source>
</evidence>
<reference evidence="2 3" key="1">
    <citation type="submission" date="2024-02" db="EMBL/GenBank/DDBJ databases">
        <title>Deinococcus carri NBRC 110142.</title>
        <authorList>
            <person name="Ichikawa N."/>
            <person name="Katano-Makiyama Y."/>
            <person name="Hidaka K."/>
        </authorList>
    </citation>
    <scope>NUCLEOTIDE SEQUENCE [LARGE SCALE GENOMIC DNA]</scope>
    <source>
        <strain evidence="2 3">NBRC 110142</strain>
    </source>
</reference>
<dbReference type="EMBL" id="BAABRP010000006">
    <property type="protein sequence ID" value="GAA5513197.1"/>
    <property type="molecule type" value="Genomic_DNA"/>
</dbReference>
<evidence type="ECO:0000313" key="2">
    <source>
        <dbReference type="EMBL" id="GAA5513197.1"/>
    </source>
</evidence>
<organism evidence="2 3">
    <name type="scientific">Deinococcus carri</name>
    <dbReference type="NCBI Taxonomy" id="1211323"/>
    <lineage>
        <taxon>Bacteria</taxon>
        <taxon>Thermotogati</taxon>
        <taxon>Deinococcota</taxon>
        <taxon>Deinococci</taxon>
        <taxon>Deinococcales</taxon>
        <taxon>Deinococcaceae</taxon>
        <taxon>Deinococcus</taxon>
    </lineage>
</organism>
<dbReference type="PROSITE" id="PS00638">
    <property type="entry name" value="PII_GLNB_CTER"/>
    <property type="match status" value="1"/>
</dbReference>
<dbReference type="PRINTS" id="PR00340">
    <property type="entry name" value="PIIGLNB"/>
</dbReference>
<dbReference type="PROSITE" id="PS51343">
    <property type="entry name" value="PII_GLNB_DOM"/>
    <property type="match status" value="1"/>
</dbReference>
<gene>
    <name evidence="2" type="primary">glnB</name>
    <name evidence="2" type="ORF">Dcar01_01923</name>
</gene>
<dbReference type="PANTHER" id="PTHR30115:SF11">
    <property type="entry name" value="NITROGEN REGULATORY PROTEIN P-II HOMOLOG"/>
    <property type="match status" value="1"/>
</dbReference>
<dbReference type="InterPro" id="IPR011322">
    <property type="entry name" value="N-reg_PII-like_a/b"/>
</dbReference>
<dbReference type="Pfam" id="PF00543">
    <property type="entry name" value="P-II"/>
    <property type="match status" value="1"/>
</dbReference>
<sequence length="130" mass="14310">MKLITAVVRPERVQQVKEALFQAGISGLTLSRVSGHGGEQEIVEHYRGTRVMLEFRDKVEFRMAVSEPFVDAAIRAICQGAQTGEVGDGKIFVQPLERVIRIRTGEEDHAALTPVTETRLTPQSPQGGAR</sequence>
<dbReference type="Proteomes" id="UP001401887">
    <property type="component" value="Unassembled WGS sequence"/>
</dbReference>
<evidence type="ECO:0000313" key="3">
    <source>
        <dbReference type="Proteomes" id="UP001401887"/>
    </source>
</evidence>
<dbReference type="PANTHER" id="PTHR30115">
    <property type="entry name" value="NITROGEN REGULATORY PROTEIN P-II"/>
    <property type="match status" value="1"/>
</dbReference>
<protein>
    <submittedName>
        <fullName evidence="2">Nitrogen regulatory protein P-II</fullName>
    </submittedName>
</protein>
<keyword evidence="3" id="KW-1185">Reference proteome</keyword>
<dbReference type="SUPFAM" id="SSF54913">
    <property type="entry name" value="GlnB-like"/>
    <property type="match status" value="1"/>
</dbReference>
<dbReference type="InterPro" id="IPR015867">
    <property type="entry name" value="N-reg_PII/ATP_PRibTrfase_C"/>
</dbReference>
<dbReference type="Gene3D" id="3.30.70.120">
    <property type="match status" value="1"/>
</dbReference>